<reference evidence="2" key="1">
    <citation type="submission" date="2020-11" db="EMBL/GenBank/DDBJ databases">
        <title>Carbohydrate-dependent, anaerobic sulfur respiration: A novel catabolism in halophilic archaea.</title>
        <authorList>
            <person name="Sorokin D.Y."/>
            <person name="Messina E."/>
            <person name="Smedile F."/>
            <person name="La Cono V."/>
            <person name="Hallsworth J.E."/>
            <person name="Yakimov M.M."/>
        </authorList>
    </citation>
    <scope>NUCLEOTIDE SEQUENCE</scope>
    <source>
        <strain evidence="2">AArc-S</strain>
    </source>
</reference>
<feature type="region of interest" description="Disordered" evidence="1">
    <location>
        <begin position="397"/>
        <end position="421"/>
    </location>
</feature>
<dbReference type="PANTHER" id="PTHR42754">
    <property type="entry name" value="ENDOGLUCANASE"/>
    <property type="match status" value="1"/>
</dbReference>
<sequence length="455" mass="48889">MTDAGDARRFTRRRLLWTASAFTTGVAITGPGSGADDDDTGEHGAIRWSETYDRPGQYVECNAIATAEDGYYLAGETGYRSGTSHGWVHRVDESGGVNWEFIDNRPGDEAPLHEISAAPGGGCVAVGDVTTHLTDESNVTAVSLGQEGEFGWAAEFGRHWHVSISTLSSTEDGYVIGAYARSYATQGTRILLLSIDSEGTQRWIRTLGEENAINVCRAVLPVDDGYLVAGSTDREDDSRILLVRTDEQGRHQWDTTYDVEGAYSLAHAIIPTEDGGYLLGGRTGSSTHIFRAVVIKVDATGDEQWRWVNTVESACHDLVTRPSGGCVLAGRRLEDGWLAALNGNGELIGSESYRGNGESTLESLVSTDEGYVAGGRTAEFDSNDTRAWLLSVSPIAEPGADPIEPEYSVSEQEDDSLPGFSSGAAVLGLSAGYVLSRRFRGGQADRSRRSTGREE</sequence>
<gene>
    <name evidence="2" type="ORF">AArcS_2910</name>
</gene>
<dbReference type="SUPFAM" id="SSF50998">
    <property type="entry name" value="Quinoprotein alcohol dehydrogenase-like"/>
    <property type="match status" value="1"/>
</dbReference>
<name>A0A897MYZ3_9EURY</name>
<protein>
    <submittedName>
        <fullName evidence="2">Cell surface protein</fullName>
    </submittedName>
</protein>
<evidence type="ECO:0000313" key="2">
    <source>
        <dbReference type="EMBL" id="QSG04099.1"/>
    </source>
</evidence>
<proteinExistence type="predicted"/>
<dbReference type="Proteomes" id="UP000663586">
    <property type="component" value="Chromosome"/>
</dbReference>
<dbReference type="InterPro" id="IPR011047">
    <property type="entry name" value="Quinoprotein_ADH-like_sf"/>
</dbReference>
<evidence type="ECO:0000256" key="1">
    <source>
        <dbReference type="SAM" id="MobiDB-lite"/>
    </source>
</evidence>
<dbReference type="KEGG" id="hara:AArcS_2910"/>
<dbReference type="EMBL" id="CP064786">
    <property type="protein sequence ID" value="QSG04099.1"/>
    <property type="molecule type" value="Genomic_DNA"/>
</dbReference>
<dbReference type="PANTHER" id="PTHR42754:SF1">
    <property type="entry name" value="LIPOPROTEIN"/>
    <property type="match status" value="1"/>
</dbReference>
<evidence type="ECO:0000313" key="3">
    <source>
        <dbReference type="Proteomes" id="UP000663586"/>
    </source>
</evidence>
<dbReference type="RefSeq" id="WP_238478125.1">
    <property type="nucleotide sequence ID" value="NZ_CP064786.1"/>
</dbReference>
<dbReference type="PROSITE" id="PS51318">
    <property type="entry name" value="TAT"/>
    <property type="match status" value="1"/>
</dbReference>
<keyword evidence="3" id="KW-1185">Reference proteome</keyword>
<dbReference type="InterPro" id="IPR006311">
    <property type="entry name" value="TAT_signal"/>
</dbReference>
<dbReference type="GeneID" id="70686287"/>
<dbReference type="AlphaFoldDB" id="A0A897MYZ3"/>
<accession>A0A897MYZ3</accession>
<organism evidence="2 3">
    <name type="scientific">Natranaeroarchaeum sulfidigenes</name>
    <dbReference type="NCBI Taxonomy" id="2784880"/>
    <lineage>
        <taxon>Archaea</taxon>
        <taxon>Methanobacteriati</taxon>
        <taxon>Methanobacteriota</taxon>
        <taxon>Stenosarchaea group</taxon>
        <taxon>Halobacteria</taxon>
        <taxon>Halobacteriales</taxon>
        <taxon>Natronoarchaeaceae</taxon>
        <taxon>Natranaeroarchaeum</taxon>
    </lineage>
</organism>